<dbReference type="EMBL" id="QGMH01000015">
    <property type="protein sequence ID" value="TVY29681.1"/>
    <property type="molecule type" value="Genomic_DNA"/>
</dbReference>
<dbReference type="GeneID" id="41981066"/>
<dbReference type="InterPro" id="IPR024326">
    <property type="entry name" value="RRP7_C"/>
</dbReference>
<feature type="region of interest" description="Disordered" evidence="2">
    <location>
        <begin position="104"/>
        <end position="130"/>
    </location>
</feature>
<dbReference type="AlphaFoldDB" id="A0A8H8U2W1"/>
<evidence type="ECO:0000313" key="6">
    <source>
        <dbReference type="Proteomes" id="UP000431533"/>
    </source>
</evidence>
<gene>
    <name evidence="5" type="primary">rrp7</name>
    <name evidence="5" type="ORF">LHYA1_G000868</name>
</gene>
<dbReference type="RefSeq" id="XP_031008468.1">
    <property type="nucleotide sequence ID" value="XM_031145857.1"/>
</dbReference>
<dbReference type="Gene3D" id="6.10.250.1770">
    <property type="match status" value="1"/>
</dbReference>
<evidence type="ECO:0000259" key="4">
    <source>
        <dbReference type="Pfam" id="PF17799"/>
    </source>
</evidence>
<dbReference type="GO" id="GO:0032545">
    <property type="term" value="C:CURI complex"/>
    <property type="evidence" value="ECO:0007669"/>
    <property type="project" value="TreeGrafter"/>
</dbReference>
<dbReference type="InterPro" id="IPR040447">
    <property type="entry name" value="RRM_Rrp7"/>
</dbReference>
<comment type="caution">
    <text evidence="5">The sequence shown here is derived from an EMBL/GenBank/DDBJ whole genome shotgun (WGS) entry which is preliminary data.</text>
</comment>
<feature type="compositionally biased region" description="Basic and acidic residues" evidence="2">
    <location>
        <begin position="290"/>
        <end position="299"/>
    </location>
</feature>
<evidence type="ECO:0000259" key="3">
    <source>
        <dbReference type="Pfam" id="PF12923"/>
    </source>
</evidence>
<protein>
    <submittedName>
        <fullName evidence="5">Ribosomal RNA-processing protein</fullName>
    </submittedName>
</protein>
<reference evidence="5 6" key="1">
    <citation type="submission" date="2018-05" db="EMBL/GenBank/DDBJ databases">
        <title>Genome sequencing and assembly of the regulated plant pathogen Lachnellula willkommii and related sister species for the development of diagnostic species identification markers.</title>
        <authorList>
            <person name="Giroux E."/>
            <person name="Bilodeau G."/>
        </authorList>
    </citation>
    <scope>NUCLEOTIDE SEQUENCE [LARGE SCALE GENOMIC DNA]</scope>
    <source>
        <strain evidence="5 6">CBS 185.66</strain>
    </source>
</reference>
<evidence type="ECO:0000313" key="5">
    <source>
        <dbReference type="EMBL" id="TVY29681.1"/>
    </source>
</evidence>
<dbReference type="InterPro" id="IPR040446">
    <property type="entry name" value="RRP7"/>
</dbReference>
<dbReference type="PANTHER" id="PTHR13191:SF0">
    <property type="entry name" value="RIBOSOMAL RNA-PROCESSING PROTEIN 7 HOMOLOG A-RELATED"/>
    <property type="match status" value="1"/>
</dbReference>
<dbReference type="Gene3D" id="3.30.70.330">
    <property type="match status" value="1"/>
</dbReference>
<feature type="region of interest" description="Disordered" evidence="2">
    <location>
        <begin position="290"/>
        <end position="310"/>
    </location>
</feature>
<evidence type="ECO:0000256" key="2">
    <source>
        <dbReference type="SAM" id="MobiDB-lite"/>
    </source>
</evidence>
<evidence type="ECO:0000256" key="1">
    <source>
        <dbReference type="ARBA" id="ARBA00006110"/>
    </source>
</evidence>
<organism evidence="5 6">
    <name type="scientific">Lachnellula hyalina</name>
    <dbReference type="NCBI Taxonomy" id="1316788"/>
    <lineage>
        <taxon>Eukaryota</taxon>
        <taxon>Fungi</taxon>
        <taxon>Dikarya</taxon>
        <taxon>Ascomycota</taxon>
        <taxon>Pezizomycotina</taxon>
        <taxon>Leotiomycetes</taxon>
        <taxon>Helotiales</taxon>
        <taxon>Lachnaceae</taxon>
        <taxon>Lachnellula</taxon>
    </lineage>
</organism>
<sequence>MAPQQPSTISNFAILPILLPPSPALSHLPKTATHTLYIRPNNPKIPTEADARSLFVVNVPVDATVAHLKGVFAHLSGGVVGRVEDVVFEGQAQIPSQKSTVIVERKRKREEEPENATQAPELPSTWDRETRKSGGNAVVVFVDARSMEGVLKSVRKMQKSKDYPLWGHGVSSTKVPALGSSHYAAHHALRYPDPSALQRNVDAFMTAFNAGEIQRLREAKRVRNVPDADGFVTVTKGGRVGPAKAAEAERMREEAEERAKVRTGEGFYRFQVREMRKLEQGELVRQFEEDKKRVEGMRERRGKGGFRPET</sequence>
<accession>A0A8H8U2W1</accession>
<dbReference type="GO" id="GO:0000028">
    <property type="term" value="P:ribosomal small subunit assembly"/>
    <property type="evidence" value="ECO:0007669"/>
    <property type="project" value="TreeGrafter"/>
</dbReference>
<dbReference type="CDD" id="cd12950">
    <property type="entry name" value="RRP7_Rrp7p"/>
    <property type="match status" value="1"/>
</dbReference>
<name>A0A8H8U2W1_9HELO</name>
<keyword evidence="6" id="KW-1185">Reference proteome</keyword>
<feature type="domain" description="Rrp7 RRM-like N-terminal" evidence="4">
    <location>
        <begin position="9"/>
        <end position="185"/>
    </location>
</feature>
<dbReference type="GO" id="GO:0006364">
    <property type="term" value="P:rRNA processing"/>
    <property type="evidence" value="ECO:0007669"/>
    <property type="project" value="TreeGrafter"/>
</dbReference>
<dbReference type="InterPro" id="IPR012677">
    <property type="entry name" value="Nucleotide-bd_a/b_plait_sf"/>
</dbReference>
<proteinExistence type="inferred from homology"/>
<dbReference type="Pfam" id="PF12923">
    <property type="entry name" value="RRP7"/>
    <property type="match status" value="1"/>
</dbReference>
<dbReference type="OrthoDB" id="5390at2759"/>
<dbReference type="PANTHER" id="PTHR13191">
    <property type="entry name" value="RIBOSOMAL RNA PROCESSING PROTEIN 7-RELATED"/>
    <property type="match status" value="1"/>
</dbReference>
<dbReference type="Proteomes" id="UP000431533">
    <property type="component" value="Unassembled WGS sequence"/>
</dbReference>
<dbReference type="Pfam" id="PF17799">
    <property type="entry name" value="RRM_Rrp7"/>
    <property type="match status" value="1"/>
</dbReference>
<dbReference type="CDD" id="cd12293">
    <property type="entry name" value="dRRM_Rrp7p"/>
    <property type="match status" value="1"/>
</dbReference>
<comment type="similarity">
    <text evidence="1">Belongs to the RRP7 family.</text>
</comment>
<feature type="domain" description="Ribosomal RNA-processing protein 7 C-terminal" evidence="3">
    <location>
        <begin position="190"/>
        <end position="301"/>
    </location>
</feature>
<dbReference type="GO" id="GO:0034456">
    <property type="term" value="C:UTP-C complex"/>
    <property type="evidence" value="ECO:0007669"/>
    <property type="project" value="TreeGrafter"/>
</dbReference>